<protein>
    <submittedName>
        <fullName evidence="4">Uncharacterized protein</fullName>
    </submittedName>
</protein>
<keyword evidence="5" id="KW-1185">Reference proteome</keyword>
<name>A0A6C2U2D3_PONDE</name>
<dbReference type="SUPFAM" id="SSF48695">
    <property type="entry name" value="Multiheme cytochromes"/>
    <property type="match status" value="1"/>
</dbReference>
<proteinExistence type="predicted"/>
<dbReference type="InterPro" id="IPR042095">
    <property type="entry name" value="SUMF_sf"/>
</dbReference>
<dbReference type="PANTHER" id="PTHR23150:SF19">
    <property type="entry name" value="FORMYLGLYCINE-GENERATING ENZYME"/>
    <property type="match status" value="1"/>
</dbReference>
<dbReference type="Pfam" id="PF18582">
    <property type="entry name" value="HZS_alpha"/>
    <property type="match status" value="1"/>
</dbReference>
<gene>
    <name evidence="4" type="ORF">PDESU_02298</name>
</gene>
<dbReference type="GO" id="GO:0120147">
    <property type="term" value="F:formylglycine-generating oxidase activity"/>
    <property type="evidence" value="ECO:0007669"/>
    <property type="project" value="TreeGrafter"/>
</dbReference>
<dbReference type="InterPro" id="IPR040698">
    <property type="entry name" value="HZS_alpha_mid"/>
</dbReference>
<dbReference type="SUPFAM" id="SSF56436">
    <property type="entry name" value="C-type lectin-like"/>
    <property type="match status" value="1"/>
</dbReference>
<sequence>MKKAALILGFMMGWVAAIPLHAVECTLGDWYVSKELKVDTWAGSYQAAVKAPDQWEKLGDWPFGKSKKFSNEEGSVFAIVELTSDSDAVQDIDVSGVDAIRLNGIEIAEAGSCFSLKLKKGINTLEIEVEKNTRKGRSKKVALYKDQVDATLPAASEMIGSARLAIEFLGGKYASYNAKGYLKELAKLEAGNASPEEVARFRYKALVIDNPEVSFDTILFRSSKSAKFPSNWQGNSTLLRRGGKESQPNFNDAFQLLSLKDESIKTLYRPEEAREGLMDICLDFSGDKFLYSGIDLESNTFQVYEMKLDGTARRQVTPVMPEIDNYNGVYLPNGKILFCSTASLNSVPCVGGSDYVGTLYEINANGTGMRQVAFDQENDWYPWVKENGRVMYSRWEYTDNSHYFTRILLEMNPDGTANRSIYGSNSYWPNTLFYAKQIPGHSSKFAAIVSGHHGTARAGELIIFDQNKGDFEADGALQRIPGRGQKVEPVIVDNYMNGKWPRFLHPYPLSEDFFLVSGQLKPNEKWGLYLVDTFDNLIKLGSSDAFMFEPVPVMERKRPPVIPDRRNPDASSGTLFIQDIYEGPGLKGIPRGSVAALRLFTYGYAYRLNGSHDALAIEGGWDTKRVLGTVPVEEDGSVMVTVPHSRPISIQPLDKEGRALQVMRSWTVAQPGEIVSCVGCHEPSNAAPLSRPALATRKAPQRITPWTQEKMPYGFGFKHEIQPILDTYCVGCHDGRKPERPNFKDDSEQRFNAKANFGKSYMALHPYVRRPGPESNLHILEPMEYHTSTSPLFQLLEKGHYGVQLDDASMRQLVTWVDLNVPYHATWTEVNSSDKTLETAALTMKYKKQFSGINDNIEWMPPLSPIRPSFVKPERQRTPKAQTLAGWPLEQPAKVEKKTVKFGRHELTFVKIPAGKFVMGSVTGAPDEFPQAVVGIEKPFWMSTTEITNEQLQEFMPEHDSQVIDQQWKDHIYAGYPANEPQMPAVRVNWNDAMAFTQWLSEKTGASVNLPTEAQWEWAARAGSDQPFFFGEAGFEKHANLADQSIGLLAVRGVNPKPVAEKARTPLNDFVPRDDSFNDGIMVPSGTAQFAANPWGLHDMHGNVAEWTRSSYKPYPYSDADGRNDLSADARKVVRGGSWRDRPHRATASFRLPYEPYQRVFNVGFRLVIEE</sequence>
<dbReference type="InterPro" id="IPR005532">
    <property type="entry name" value="SUMF_dom"/>
</dbReference>
<dbReference type="Gene3D" id="2.120.10.30">
    <property type="entry name" value="TolB, C-terminal domain"/>
    <property type="match status" value="1"/>
</dbReference>
<reference evidence="4 5" key="1">
    <citation type="submission" date="2019-04" db="EMBL/GenBank/DDBJ databases">
        <authorList>
            <person name="Van Vliet M D."/>
        </authorList>
    </citation>
    <scope>NUCLEOTIDE SEQUENCE [LARGE SCALE GENOMIC DNA]</scope>
    <source>
        <strain evidence="4 5">F1</strain>
    </source>
</reference>
<dbReference type="EMBL" id="CAAHFG010000001">
    <property type="protein sequence ID" value="VGO13741.1"/>
    <property type="molecule type" value="Genomic_DNA"/>
</dbReference>
<evidence type="ECO:0000313" key="5">
    <source>
        <dbReference type="Proteomes" id="UP000366872"/>
    </source>
</evidence>
<dbReference type="InterPro" id="IPR011042">
    <property type="entry name" value="6-blade_b-propeller_TolB-like"/>
</dbReference>
<feature type="domain" description="Hydrazine synthase alpha subunit middle" evidence="3">
    <location>
        <begin position="592"/>
        <end position="682"/>
    </location>
</feature>
<dbReference type="Pfam" id="PF03781">
    <property type="entry name" value="FGE-sulfatase"/>
    <property type="match status" value="1"/>
</dbReference>
<evidence type="ECO:0000256" key="1">
    <source>
        <dbReference type="SAM" id="SignalP"/>
    </source>
</evidence>
<keyword evidence="1" id="KW-0732">Signal</keyword>
<accession>A0A6C2U2D3</accession>
<feature type="signal peptide" evidence="1">
    <location>
        <begin position="1"/>
        <end position="22"/>
    </location>
</feature>
<dbReference type="PANTHER" id="PTHR23150">
    <property type="entry name" value="SULFATASE MODIFYING FACTOR 1, 2"/>
    <property type="match status" value="1"/>
</dbReference>
<organism evidence="4 5">
    <name type="scientific">Pontiella desulfatans</name>
    <dbReference type="NCBI Taxonomy" id="2750659"/>
    <lineage>
        <taxon>Bacteria</taxon>
        <taxon>Pseudomonadati</taxon>
        <taxon>Kiritimatiellota</taxon>
        <taxon>Kiritimatiellia</taxon>
        <taxon>Kiritimatiellales</taxon>
        <taxon>Pontiellaceae</taxon>
        <taxon>Pontiella</taxon>
    </lineage>
</organism>
<dbReference type="AlphaFoldDB" id="A0A6C2U2D3"/>
<evidence type="ECO:0000259" key="2">
    <source>
        <dbReference type="Pfam" id="PF03781"/>
    </source>
</evidence>
<feature type="domain" description="Sulfatase-modifying factor enzyme-like" evidence="2">
    <location>
        <begin position="908"/>
        <end position="1168"/>
    </location>
</feature>
<dbReference type="Gene3D" id="3.90.1580.10">
    <property type="entry name" value="paralog of FGE (formylglycine-generating enzyme)"/>
    <property type="match status" value="1"/>
</dbReference>
<dbReference type="InterPro" id="IPR016187">
    <property type="entry name" value="CTDL_fold"/>
</dbReference>
<dbReference type="Proteomes" id="UP000366872">
    <property type="component" value="Unassembled WGS sequence"/>
</dbReference>
<feature type="chain" id="PRO_5025545319" evidence="1">
    <location>
        <begin position="23"/>
        <end position="1171"/>
    </location>
</feature>
<dbReference type="InterPro" id="IPR036280">
    <property type="entry name" value="Multihaem_cyt_sf"/>
</dbReference>
<dbReference type="SUPFAM" id="SSF69304">
    <property type="entry name" value="Tricorn protease N-terminal domain"/>
    <property type="match status" value="1"/>
</dbReference>
<dbReference type="RefSeq" id="WP_136079286.1">
    <property type="nucleotide sequence ID" value="NZ_CAAHFG010000001.1"/>
</dbReference>
<evidence type="ECO:0000313" key="4">
    <source>
        <dbReference type="EMBL" id="VGO13741.1"/>
    </source>
</evidence>
<evidence type="ECO:0000259" key="3">
    <source>
        <dbReference type="Pfam" id="PF18582"/>
    </source>
</evidence>
<dbReference type="InterPro" id="IPR051043">
    <property type="entry name" value="Sulfatase_Mod_Factor_Kinase"/>
</dbReference>